<protein>
    <submittedName>
        <fullName evidence="2">Uncharacterized protein</fullName>
    </submittedName>
</protein>
<name>A0A7X1G8T1_9PSED</name>
<dbReference type="AlphaFoldDB" id="A0A7X1G8T1"/>
<evidence type="ECO:0000313" key="2">
    <source>
        <dbReference type="EMBL" id="MBC2680261.1"/>
    </source>
</evidence>
<keyword evidence="3" id="KW-1185">Reference proteome</keyword>
<accession>A0A7X1G8T1</accession>
<sequence>MQWKALSIGVMLVAASVGSYAAVPMVEALRGAGMEVRTLDDGQMALIKGTARITGYARPSVTQGIKTHQVTWKKRGSQSDYRAYQYQGFAYSPHEYKWYRDGGTLELVAGDVWLADSTSRMNAWNRANAREIEHHYQALDRETKAPRNYGFRASQWSRPISTFRW</sequence>
<feature type="chain" id="PRO_5030576614" evidence="1">
    <location>
        <begin position="22"/>
        <end position="165"/>
    </location>
</feature>
<dbReference type="RefSeq" id="WP_185795194.1">
    <property type="nucleotide sequence ID" value="NZ_JACMYH010000006.1"/>
</dbReference>
<organism evidence="2 3">
    <name type="scientific">Pseudomonas baltica</name>
    <dbReference type="NCBI Taxonomy" id="2762576"/>
    <lineage>
        <taxon>Bacteria</taxon>
        <taxon>Pseudomonadati</taxon>
        <taxon>Pseudomonadota</taxon>
        <taxon>Gammaproteobacteria</taxon>
        <taxon>Pseudomonadales</taxon>
        <taxon>Pseudomonadaceae</taxon>
        <taxon>Pseudomonas</taxon>
    </lineage>
</organism>
<keyword evidence="1" id="KW-0732">Signal</keyword>
<comment type="caution">
    <text evidence="2">The sequence shown here is derived from an EMBL/GenBank/DDBJ whole genome shotgun (WGS) entry which is preliminary data.</text>
</comment>
<gene>
    <name evidence="2" type="ORF">H7993_17820</name>
</gene>
<reference evidence="2 3" key="1">
    <citation type="submission" date="2020-08" db="EMBL/GenBank/DDBJ databases">
        <title>Pseudomonas sp. nov.</title>
        <authorList>
            <person name="Gieschler S."/>
            <person name="Fiedler G."/>
            <person name="Brinks E."/>
            <person name="Boehnlein C."/>
            <person name="Franz C.M.A.P."/>
            <person name="Kabisch J."/>
        </authorList>
    </citation>
    <scope>NUCLEOTIDE SEQUENCE [LARGE SCALE GENOMIC DNA]</scope>
    <source>
        <strain evidence="2 3">MBT-2</strain>
    </source>
</reference>
<dbReference type="EMBL" id="JACMYH010000006">
    <property type="protein sequence ID" value="MBC2680261.1"/>
    <property type="molecule type" value="Genomic_DNA"/>
</dbReference>
<dbReference type="Proteomes" id="UP000546173">
    <property type="component" value="Unassembled WGS sequence"/>
</dbReference>
<proteinExistence type="predicted"/>
<evidence type="ECO:0000313" key="3">
    <source>
        <dbReference type="Proteomes" id="UP000546173"/>
    </source>
</evidence>
<feature type="signal peptide" evidence="1">
    <location>
        <begin position="1"/>
        <end position="21"/>
    </location>
</feature>
<evidence type="ECO:0000256" key="1">
    <source>
        <dbReference type="SAM" id="SignalP"/>
    </source>
</evidence>